<keyword evidence="7" id="KW-1185">Reference proteome</keyword>
<reference evidence="6" key="1">
    <citation type="journal article" date="2020" name="Stud. Mycol.">
        <title>101 Dothideomycetes genomes: a test case for predicting lifestyles and emergence of pathogens.</title>
        <authorList>
            <person name="Haridas S."/>
            <person name="Albert R."/>
            <person name="Binder M."/>
            <person name="Bloem J."/>
            <person name="Labutti K."/>
            <person name="Salamov A."/>
            <person name="Andreopoulos B."/>
            <person name="Baker S."/>
            <person name="Barry K."/>
            <person name="Bills G."/>
            <person name="Bluhm B."/>
            <person name="Cannon C."/>
            <person name="Castanera R."/>
            <person name="Culley D."/>
            <person name="Daum C."/>
            <person name="Ezra D."/>
            <person name="Gonzalez J."/>
            <person name="Henrissat B."/>
            <person name="Kuo A."/>
            <person name="Liang C."/>
            <person name="Lipzen A."/>
            <person name="Lutzoni F."/>
            <person name="Magnuson J."/>
            <person name="Mondo S."/>
            <person name="Nolan M."/>
            <person name="Ohm R."/>
            <person name="Pangilinan J."/>
            <person name="Park H.-J."/>
            <person name="Ramirez L."/>
            <person name="Alfaro M."/>
            <person name="Sun H."/>
            <person name="Tritt A."/>
            <person name="Yoshinaga Y."/>
            <person name="Zwiers L.-H."/>
            <person name="Turgeon B."/>
            <person name="Goodwin S."/>
            <person name="Spatafora J."/>
            <person name="Crous P."/>
            <person name="Grigoriev I."/>
        </authorList>
    </citation>
    <scope>NUCLEOTIDE SEQUENCE</scope>
    <source>
        <strain evidence="6">CBS 133067</strain>
    </source>
</reference>
<evidence type="ECO:0000256" key="4">
    <source>
        <dbReference type="ARBA" id="ARBA00023136"/>
    </source>
</evidence>
<gene>
    <name evidence="6" type="ORF">NA57DRAFT_55659</name>
</gene>
<feature type="transmembrane region" description="Helical" evidence="5">
    <location>
        <begin position="47"/>
        <end position="65"/>
    </location>
</feature>
<evidence type="ECO:0000256" key="5">
    <source>
        <dbReference type="SAM" id="Phobius"/>
    </source>
</evidence>
<keyword evidence="4 5" id="KW-0472">Membrane</keyword>
<evidence type="ECO:0000313" key="7">
    <source>
        <dbReference type="Proteomes" id="UP000799772"/>
    </source>
</evidence>
<dbReference type="OrthoDB" id="3358017at2759"/>
<evidence type="ECO:0000256" key="2">
    <source>
        <dbReference type="ARBA" id="ARBA00022692"/>
    </source>
</evidence>
<protein>
    <submittedName>
        <fullName evidence="6">RTA1-domain-containing protein</fullName>
    </submittedName>
</protein>
<evidence type="ECO:0000256" key="3">
    <source>
        <dbReference type="ARBA" id="ARBA00022989"/>
    </source>
</evidence>
<dbReference type="Proteomes" id="UP000799772">
    <property type="component" value="Unassembled WGS sequence"/>
</dbReference>
<dbReference type="AlphaFoldDB" id="A0A9P4MBG3"/>
<keyword evidence="2 5" id="KW-0812">Transmembrane</keyword>
<feature type="transmembrane region" description="Helical" evidence="5">
    <location>
        <begin position="85"/>
        <end position="106"/>
    </location>
</feature>
<feature type="transmembrane region" description="Helical" evidence="5">
    <location>
        <begin position="163"/>
        <end position="184"/>
    </location>
</feature>
<dbReference type="EMBL" id="ML978125">
    <property type="protein sequence ID" value="KAF2099714.1"/>
    <property type="molecule type" value="Genomic_DNA"/>
</dbReference>
<proteinExistence type="predicted"/>
<dbReference type="InterPro" id="IPR007568">
    <property type="entry name" value="RTA1"/>
</dbReference>
<dbReference type="PANTHER" id="PTHR31465">
    <property type="entry name" value="PROTEIN RTA1-RELATED"/>
    <property type="match status" value="1"/>
</dbReference>
<feature type="transmembrane region" description="Helical" evidence="5">
    <location>
        <begin position="241"/>
        <end position="262"/>
    </location>
</feature>
<comment type="subcellular location">
    <subcellularLocation>
        <location evidence="1">Membrane</location>
        <topology evidence="1">Multi-pass membrane protein</topology>
    </subcellularLocation>
</comment>
<evidence type="ECO:0000256" key="1">
    <source>
        <dbReference type="ARBA" id="ARBA00004141"/>
    </source>
</evidence>
<organism evidence="6 7">
    <name type="scientific">Rhizodiscina lignyota</name>
    <dbReference type="NCBI Taxonomy" id="1504668"/>
    <lineage>
        <taxon>Eukaryota</taxon>
        <taxon>Fungi</taxon>
        <taxon>Dikarya</taxon>
        <taxon>Ascomycota</taxon>
        <taxon>Pezizomycotina</taxon>
        <taxon>Dothideomycetes</taxon>
        <taxon>Pleosporomycetidae</taxon>
        <taxon>Aulographales</taxon>
        <taxon>Rhizodiscinaceae</taxon>
        <taxon>Rhizodiscina</taxon>
    </lineage>
</organism>
<feature type="transmembrane region" description="Helical" evidence="5">
    <location>
        <begin position="204"/>
        <end position="221"/>
    </location>
</feature>
<feature type="transmembrane region" description="Helical" evidence="5">
    <location>
        <begin position="127"/>
        <end position="151"/>
    </location>
</feature>
<keyword evidence="3 5" id="KW-1133">Transmembrane helix</keyword>
<sequence length="286" mass="31929">MTAYSDSHPDSIWLYQPSTALAIVFTVLYFVPTVYSFYLTVLRYRSWFFLCVLIGGILEVVGYIFRVVSVKNQDSIPPYAVSQTLIILAPIFVAAGNYLLIGRLIRAALDASHQRILRIQPHRITKIFVGCDIMSFLIQASGSGIAASVNWVGSTADIGQDVLLAGLGTQVATFVFFIAILVIFILRVKREGERADSPDGWRKVLYSVCISSALVLIRSIYRVIEFGQGIDGYTFTHEWPFYVFEALPMLPAITIFTIFHPAKYLTPEARKTSADVEARTSMGTQF</sequence>
<name>A0A9P4MBG3_9PEZI</name>
<comment type="caution">
    <text evidence="6">The sequence shown here is derived from an EMBL/GenBank/DDBJ whole genome shotgun (WGS) entry which is preliminary data.</text>
</comment>
<accession>A0A9P4MBG3</accession>
<feature type="transmembrane region" description="Helical" evidence="5">
    <location>
        <begin position="20"/>
        <end position="40"/>
    </location>
</feature>
<dbReference type="GO" id="GO:0016020">
    <property type="term" value="C:membrane"/>
    <property type="evidence" value="ECO:0007669"/>
    <property type="project" value="UniProtKB-SubCell"/>
</dbReference>
<evidence type="ECO:0000313" key="6">
    <source>
        <dbReference type="EMBL" id="KAF2099714.1"/>
    </source>
</evidence>
<dbReference type="Pfam" id="PF04479">
    <property type="entry name" value="RTA1"/>
    <property type="match status" value="1"/>
</dbReference>
<dbReference type="PANTHER" id="PTHR31465:SF32">
    <property type="entry name" value="DOMAIN PROTEIN, PUTATIVE-RELATED"/>
    <property type="match status" value="1"/>
</dbReference>